<dbReference type="InterPro" id="IPR040122">
    <property type="entry name" value="Importin_beta"/>
</dbReference>
<evidence type="ECO:0000313" key="7">
    <source>
        <dbReference type="Proteomes" id="UP000271098"/>
    </source>
</evidence>
<dbReference type="OrthoDB" id="543373at2759"/>
<sequence length="280" mass="31393">MNCWLLQTVADREKDDSYRHSALEVMVSLCENAAGMVKKKAAQFIPPLLEQCLSLMTELDDNTEEWLNCDNADDENGEDLMTELDDNTEEWLNCDNADDENGEDSAGIGESSLDRIACSLGGFVLDPFLPTVLRLMQDVSNWKNRYAAIMAISTIGEGCKRQMEPIIVKIVNDILRYLVDPHPRVRYAACNALGQISTDFAPTMQKKCHEKVVNGLCGLMIDLRCPRVAAHAGAALVNFSEDCPKSIITIYLQQMMENLEFVLEHTFKQVFFLLAFGLVQ</sequence>
<keyword evidence="2" id="KW-0813">Transport</keyword>
<comment type="subcellular location">
    <subcellularLocation>
        <location evidence="1">Cytoplasm</location>
    </subcellularLocation>
</comment>
<evidence type="ECO:0000256" key="5">
    <source>
        <dbReference type="ARBA" id="ARBA00022927"/>
    </source>
</evidence>
<evidence type="ECO:0000256" key="1">
    <source>
        <dbReference type="ARBA" id="ARBA00004496"/>
    </source>
</evidence>
<evidence type="ECO:0000313" key="8">
    <source>
        <dbReference type="WBParaSite" id="GPUH_0001107301-mRNA-1"/>
    </source>
</evidence>
<dbReference type="GO" id="GO:0005737">
    <property type="term" value="C:cytoplasm"/>
    <property type="evidence" value="ECO:0007669"/>
    <property type="project" value="UniProtKB-SubCell"/>
</dbReference>
<gene>
    <name evidence="6" type="ORF">GPUH_LOCUS11060</name>
</gene>
<dbReference type="GO" id="GO:0006606">
    <property type="term" value="P:protein import into nucleus"/>
    <property type="evidence" value="ECO:0007669"/>
    <property type="project" value="InterPro"/>
</dbReference>
<dbReference type="Gene3D" id="1.25.10.10">
    <property type="entry name" value="Leucine-rich Repeat Variant"/>
    <property type="match status" value="2"/>
</dbReference>
<dbReference type="Pfam" id="PF13513">
    <property type="entry name" value="HEAT_EZ"/>
    <property type="match status" value="1"/>
</dbReference>
<organism evidence="8">
    <name type="scientific">Gongylonema pulchrum</name>
    <dbReference type="NCBI Taxonomy" id="637853"/>
    <lineage>
        <taxon>Eukaryota</taxon>
        <taxon>Metazoa</taxon>
        <taxon>Ecdysozoa</taxon>
        <taxon>Nematoda</taxon>
        <taxon>Chromadorea</taxon>
        <taxon>Rhabditida</taxon>
        <taxon>Spirurina</taxon>
        <taxon>Spiruromorpha</taxon>
        <taxon>Spiruroidea</taxon>
        <taxon>Gongylonematidae</taxon>
        <taxon>Gongylonema</taxon>
    </lineage>
</organism>
<dbReference type="Pfam" id="PF18808">
    <property type="entry name" value="Importin_rep_4"/>
    <property type="match status" value="2"/>
</dbReference>
<evidence type="ECO:0000256" key="4">
    <source>
        <dbReference type="ARBA" id="ARBA00022737"/>
    </source>
</evidence>
<protein>
    <submittedName>
        <fullName evidence="8">TOG domain-containing protein</fullName>
    </submittedName>
</protein>
<dbReference type="InterPro" id="IPR041653">
    <property type="entry name" value="Importin_rep_4"/>
</dbReference>
<dbReference type="WBParaSite" id="GPUH_0001107301-mRNA-1">
    <property type="protein sequence ID" value="GPUH_0001107301-mRNA-1"/>
    <property type="gene ID" value="GPUH_0001107301"/>
</dbReference>
<name>A0A183DQR9_9BILA</name>
<dbReference type="EMBL" id="UYRT01078319">
    <property type="protein sequence ID" value="VDN18283.1"/>
    <property type="molecule type" value="Genomic_DNA"/>
</dbReference>
<dbReference type="Proteomes" id="UP000271098">
    <property type="component" value="Unassembled WGS sequence"/>
</dbReference>
<dbReference type="InterPro" id="IPR011989">
    <property type="entry name" value="ARM-like"/>
</dbReference>
<dbReference type="PANTHER" id="PTHR10527">
    <property type="entry name" value="IMPORTIN BETA"/>
    <property type="match status" value="1"/>
</dbReference>
<keyword evidence="4" id="KW-0677">Repeat</keyword>
<reference evidence="8" key="1">
    <citation type="submission" date="2016-06" db="UniProtKB">
        <authorList>
            <consortium name="WormBaseParasite"/>
        </authorList>
    </citation>
    <scope>IDENTIFICATION</scope>
</reference>
<dbReference type="SUPFAM" id="SSF48371">
    <property type="entry name" value="ARM repeat"/>
    <property type="match status" value="1"/>
</dbReference>
<keyword evidence="7" id="KW-1185">Reference proteome</keyword>
<keyword evidence="3" id="KW-0963">Cytoplasm</keyword>
<accession>A0A183DQR9</accession>
<keyword evidence="5" id="KW-0653">Protein transport</keyword>
<dbReference type="AlphaFoldDB" id="A0A183DQR9"/>
<evidence type="ECO:0000256" key="3">
    <source>
        <dbReference type="ARBA" id="ARBA00022490"/>
    </source>
</evidence>
<dbReference type="InterPro" id="IPR016024">
    <property type="entry name" value="ARM-type_fold"/>
</dbReference>
<dbReference type="GO" id="GO:0005634">
    <property type="term" value="C:nucleus"/>
    <property type="evidence" value="ECO:0007669"/>
    <property type="project" value="UniProtKB-SubCell"/>
</dbReference>
<reference evidence="6 7" key="2">
    <citation type="submission" date="2018-11" db="EMBL/GenBank/DDBJ databases">
        <authorList>
            <consortium name="Pathogen Informatics"/>
        </authorList>
    </citation>
    <scope>NUCLEOTIDE SEQUENCE [LARGE SCALE GENOMIC DNA]</scope>
</reference>
<evidence type="ECO:0000313" key="6">
    <source>
        <dbReference type="EMBL" id="VDN18283.1"/>
    </source>
</evidence>
<evidence type="ECO:0000256" key="2">
    <source>
        <dbReference type="ARBA" id="ARBA00022448"/>
    </source>
</evidence>
<proteinExistence type="predicted"/>